<keyword evidence="3" id="KW-1185">Reference proteome</keyword>
<gene>
    <name evidence="2" type="ORF">D3P09_02355</name>
</gene>
<name>A0A3A6PMC0_9BACL</name>
<feature type="transmembrane region" description="Helical" evidence="1">
    <location>
        <begin position="126"/>
        <end position="144"/>
    </location>
</feature>
<dbReference type="EMBL" id="QXQB01000001">
    <property type="protein sequence ID" value="RJX40886.1"/>
    <property type="molecule type" value="Genomic_DNA"/>
</dbReference>
<evidence type="ECO:0000313" key="2">
    <source>
        <dbReference type="EMBL" id="RJX40886.1"/>
    </source>
</evidence>
<keyword evidence="1" id="KW-1133">Transmembrane helix</keyword>
<keyword evidence="1" id="KW-0472">Membrane</keyword>
<sequence>MIYYYLLLAVSAIALFTELRDFRKLKKKIYRNMTRNEKNDRDIRQDDIMTIYYNYKSLDPDVLQQAKLCLRAIEPDTVLKNAITTIFTVLPIVLAMMAIITASSAGLLDPDSQLKQLSKEIENMEMLSAVVIAVSFIYSIHLAVDQRRRKLLQLHLTAVAEVERKESK</sequence>
<organism evidence="2 3">
    <name type="scientific">Paenibacillus pinisoli</name>
    <dbReference type="NCBI Taxonomy" id="1276110"/>
    <lineage>
        <taxon>Bacteria</taxon>
        <taxon>Bacillati</taxon>
        <taxon>Bacillota</taxon>
        <taxon>Bacilli</taxon>
        <taxon>Bacillales</taxon>
        <taxon>Paenibacillaceae</taxon>
        <taxon>Paenibacillus</taxon>
    </lineage>
</organism>
<proteinExistence type="predicted"/>
<reference evidence="2 3" key="1">
    <citation type="submission" date="2018-09" db="EMBL/GenBank/DDBJ databases">
        <title>Paenibacillus aracenensis nov. sp. isolated from a cave in southern Spain.</title>
        <authorList>
            <person name="Jurado V."/>
            <person name="Gutierrez-Patricio S."/>
            <person name="Gonzalez-Pimentel J.L."/>
            <person name="Miller A.Z."/>
            <person name="Laiz L."/>
            <person name="Saiz-Jimenez C."/>
        </authorList>
    </citation>
    <scope>NUCLEOTIDE SEQUENCE [LARGE SCALE GENOMIC DNA]</scope>
    <source>
        <strain evidence="2 3">JCM 19203</strain>
    </source>
</reference>
<evidence type="ECO:0000313" key="3">
    <source>
        <dbReference type="Proteomes" id="UP000267798"/>
    </source>
</evidence>
<feature type="transmembrane region" description="Helical" evidence="1">
    <location>
        <begin position="86"/>
        <end position="106"/>
    </location>
</feature>
<accession>A0A3A6PMC0</accession>
<comment type="caution">
    <text evidence="2">The sequence shown here is derived from an EMBL/GenBank/DDBJ whole genome shotgun (WGS) entry which is preliminary data.</text>
</comment>
<dbReference type="RefSeq" id="WP_120106862.1">
    <property type="nucleotide sequence ID" value="NZ_QXQB01000001.1"/>
</dbReference>
<keyword evidence="1" id="KW-0812">Transmembrane</keyword>
<feature type="transmembrane region" description="Helical" evidence="1">
    <location>
        <begin position="6"/>
        <end position="22"/>
    </location>
</feature>
<dbReference type="Proteomes" id="UP000267798">
    <property type="component" value="Unassembled WGS sequence"/>
</dbReference>
<protein>
    <submittedName>
        <fullName evidence="2">Uncharacterized protein</fullName>
    </submittedName>
</protein>
<dbReference type="AlphaFoldDB" id="A0A3A6PMC0"/>
<evidence type="ECO:0000256" key="1">
    <source>
        <dbReference type="SAM" id="Phobius"/>
    </source>
</evidence>